<organism evidence="3 4">
    <name type="scientific">Yinghuangia aomiensis</name>
    <dbReference type="NCBI Taxonomy" id="676205"/>
    <lineage>
        <taxon>Bacteria</taxon>
        <taxon>Bacillati</taxon>
        <taxon>Actinomycetota</taxon>
        <taxon>Actinomycetes</taxon>
        <taxon>Kitasatosporales</taxon>
        <taxon>Streptomycetaceae</taxon>
        <taxon>Yinghuangia</taxon>
    </lineage>
</organism>
<evidence type="ECO:0000256" key="1">
    <source>
        <dbReference type="SAM" id="MobiDB-lite"/>
    </source>
</evidence>
<reference evidence="4" key="1">
    <citation type="journal article" date="2019" name="Int. J. Syst. Evol. Microbiol.">
        <title>The Global Catalogue of Microorganisms (GCM) 10K type strain sequencing project: providing services to taxonomists for standard genome sequencing and annotation.</title>
        <authorList>
            <consortium name="The Broad Institute Genomics Platform"/>
            <consortium name="The Broad Institute Genome Sequencing Center for Infectious Disease"/>
            <person name="Wu L."/>
            <person name="Ma J."/>
        </authorList>
    </citation>
    <scope>NUCLEOTIDE SEQUENCE [LARGE SCALE GENOMIC DNA]</scope>
    <source>
        <strain evidence="4">JCM 17986</strain>
    </source>
</reference>
<evidence type="ECO:0000256" key="2">
    <source>
        <dbReference type="SAM" id="Phobius"/>
    </source>
</evidence>
<feature type="transmembrane region" description="Helical" evidence="2">
    <location>
        <begin position="185"/>
        <end position="208"/>
    </location>
</feature>
<dbReference type="RefSeq" id="WP_345676278.1">
    <property type="nucleotide sequence ID" value="NZ_BAABHS010000010.1"/>
</dbReference>
<dbReference type="EMBL" id="BAABHS010000010">
    <property type="protein sequence ID" value="GAA4966189.1"/>
    <property type="molecule type" value="Genomic_DNA"/>
</dbReference>
<feature type="transmembrane region" description="Helical" evidence="2">
    <location>
        <begin position="268"/>
        <end position="290"/>
    </location>
</feature>
<feature type="transmembrane region" description="Helical" evidence="2">
    <location>
        <begin position="95"/>
        <end position="118"/>
    </location>
</feature>
<protein>
    <submittedName>
        <fullName evidence="3">ABC transporter permease</fullName>
    </submittedName>
</protein>
<evidence type="ECO:0000313" key="4">
    <source>
        <dbReference type="Proteomes" id="UP001500466"/>
    </source>
</evidence>
<proteinExistence type="predicted"/>
<sequence>MPAPITERSSAHRPRAAVPRAPDHTHRGQHPLRLFPAAVHAEWTKLRTLSSTWWLLAAITAATVAAGAAATGALSSEHCPPPGSCDPDQVRTALTGLWIGQAIVAVLGVLMACNEYATGTIHTTLTAIPDRLRVLAAKAVLLAGITTATAVPAVGGSLLAARFILPTRGHKLAHPAISLTDGATARAAIGAVLYLVAIALLSLGLAFLLRDTAGAITTALGLLYVFPLLAGFVNSPTWQDNIRTFGPASAGQSITATHHLDALPIAPWPGLGVLALYAAAALTCGSIALCRRDA</sequence>
<name>A0ABP9HB90_9ACTN</name>
<keyword evidence="2" id="KW-0472">Membrane</keyword>
<keyword evidence="4" id="KW-1185">Reference proteome</keyword>
<dbReference type="Proteomes" id="UP001500466">
    <property type="component" value="Unassembled WGS sequence"/>
</dbReference>
<feature type="region of interest" description="Disordered" evidence="1">
    <location>
        <begin position="1"/>
        <end position="29"/>
    </location>
</feature>
<keyword evidence="2" id="KW-0812">Transmembrane</keyword>
<keyword evidence="2" id="KW-1133">Transmembrane helix</keyword>
<feature type="transmembrane region" description="Helical" evidence="2">
    <location>
        <begin position="53"/>
        <end position="75"/>
    </location>
</feature>
<evidence type="ECO:0000313" key="3">
    <source>
        <dbReference type="EMBL" id="GAA4966189.1"/>
    </source>
</evidence>
<feature type="transmembrane region" description="Helical" evidence="2">
    <location>
        <begin position="215"/>
        <end position="233"/>
    </location>
</feature>
<comment type="caution">
    <text evidence="3">The sequence shown here is derived from an EMBL/GenBank/DDBJ whole genome shotgun (WGS) entry which is preliminary data.</text>
</comment>
<gene>
    <name evidence="3" type="ORF">GCM10023205_33450</name>
</gene>
<accession>A0ABP9HB90</accession>
<feature type="transmembrane region" description="Helical" evidence="2">
    <location>
        <begin position="139"/>
        <end position="165"/>
    </location>
</feature>